<reference evidence="1 2" key="1">
    <citation type="journal article" date="2016" name="Int. J. Mol. Sci.">
        <title>Comparative genomics of the extreme acidophile Acidithiobacillus thiooxidans reveals intraspecific divergence and niche adaptation.</title>
        <authorList>
            <person name="Zhang X."/>
            <person name="Feng X."/>
            <person name="Tao J."/>
            <person name="Ma L."/>
            <person name="Xiao Y."/>
            <person name="Liang Y."/>
            <person name="Liu X."/>
            <person name="Yin H."/>
        </authorList>
    </citation>
    <scope>NUCLEOTIDE SEQUENCE [LARGE SCALE GENOMIC DNA]</scope>
    <source>
        <strain evidence="1 2">A02</strain>
    </source>
</reference>
<name>A0A1C2ILW4_ACITH</name>
<accession>A0A1C2ILW4</accession>
<dbReference type="EMBL" id="LWSA01000014">
    <property type="protein sequence ID" value="OCX76914.1"/>
    <property type="molecule type" value="Genomic_DNA"/>
</dbReference>
<organism evidence="1 2">
    <name type="scientific">Acidithiobacillus thiooxidans</name>
    <name type="common">Thiobacillus thiooxidans</name>
    <dbReference type="NCBI Taxonomy" id="930"/>
    <lineage>
        <taxon>Bacteria</taxon>
        <taxon>Pseudomonadati</taxon>
        <taxon>Pseudomonadota</taxon>
        <taxon>Acidithiobacillia</taxon>
        <taxon>Acidithiobacillales</taxon>
        <taxon>Acidithiobacillaceae</taxon>
        <taxon>Acidithiobacillus</taxon>
    </lineage>
</organism>
<evidence type="ECO:0000313" key="1">
    <source>
        <dbReference type="EMBL" id="OCX76914.1"/>
    </source>
</evidence>
<dbReference type="AlphaFoldDB" id="A0A1C2ILW4"/>
<dbReference type="STRING" id="930.GCA_002079865_00408"/>
<evidence type="ECO:0000313" key="2">
    <source>
        <dbReference type="Proteomes" id="UP000094893"/>
    </source>
</evidence>
<dbReference type="Proteomes" id="UP000094893">
    <property type="component" value="Unassembled WGS sequence"/>
</dbReference>
<proteinExistence type="predicted"/>
<protein>
    <submittedName>
        <fullName evidence="1">Uncharacterized protein</fullName>
    </submittedName>
</protein>
<gene>
    <name evidence="1" type="ORF">A6P07_01240</name>
</gene>
<comment type="caution">
    <text evidence="1">The sequence shown here is derived from an EMBL/GenBank/DDBJ whole genome shotgun (WGS) entry which is preliminary data.</text>
</comment>
<sequence>MSKMHLIWSPVNDAWISFFGDSPCSIRGENFFSTIQQARAAIKAAGLRLYSVAPGTYLIASMEGGSNARHP</sequence>